<reference evidence="1 2" key="1">
    <citation type="journal article" date="2002" name="Nature">
        <title>Genome sequence and comparative analysis of the model rodent malaria parasite Plasmodium yoelii yoelii.</title>
        <authorList>
            <person name="Carlton J.M."/>
            <person name="Angiuoli S.V."/>
            <person name="Suh B.B."/>
            <person name="Kooij T.W."/>
            <person name="Pertea M."/>
            <person name="Silva J.C."/>
            <person name="Ermolaeva M.D."/>
            <person name="Allen J.E."/>
            <person name="Selengut J.D."/>
            <person name="Koo H.L."/>
            <person name="Peterson J.D."/>
            <person name="Pop M."/>
            <person name="Kosack D.S."/>
            <person name="Shumway M.F."/>
            <person name="Bidwell S.L."/>
            <person name="Shallom S.J."/>
            <person name="van Aken S.E."/>
            <person name="Riedmuller S.B."/>
            <person name="Feldblyum T.V."/>
            <person name="Cho J.K."/>
            <person name="Quackenbush J."/>
            <person name="Sedegah M."/>
            <person name="Shoaibi A."/>
            <person name="Cummings L.M."/>
            <person name="Florens L."/>
            <person name="Yates J.R."/>
            <person name="Raine J.D."/>
            <person name="Sinden R.E."/>
            <person name="Harris M.A."/>
            <person name="Cunningham D.A."/>
            <person name="Preiser P.R."/>
            <person name="Bergman L.W."/>
            <person name="Vaidya A.B."/>
            <person name="van Lin L.H."/>
            <person name="Janse C.J."/>
            <person name="Waters A.P."/>
            <person name="Smith H.O."/>
            <person name="White O.R."/>
            <person name="Salzberg S.L."/>
            <person name="Venter J.C."/>
            <person name="Fraser C.M."/>
            <person name="Hoffman S.L."/>
            <person name="Gardner M.J."/>
            <person name="Carucci D.J."/>
        </authorList>
    </citation>
    <scope>NUCLEOTIDE SEQUENCE [LARGE SCALE GENOMIC DNA]</scope>
    <source>
        <strain evidence="1 2">17XNL</strain>
    </source>
</reference>
<gene>
    <name evidence="1" type="ORF">PY05309</name>
</gene>
<name>Q7RDW1_PLAYO</name>
<comment type="caution">
    <text evidence="1">The sequence shown here is derived from an EMBL/GenBank/DDBJ whole genome shotgun (WGS) entry which is preliminary data.</text>
</comment>
<sequence>FIIFSKIDWLRFNILIQPLYFPKMNKIYIKIALALLSVAGYMQNIAFASEYAPSVNSSTEVKEYIFIEPNEAEQAEYIMDEALDLVQQHAKHTDDYELYYKEDEGAIIYFKSVNGTEIGKLELTIPNPDSYSDIVNMLWDPNGAKNFDNSFVNGKFSRIYNKNLVIRQQRYEGLVKLWHVYYYALASKYELSEDTTVIVLASSNVNDGDNRTFETYVNPIVKSARSFNPEVHSEEDIKIGRLYKTYINLVGFIIKKEDDCVKITNISSVSNIQNLIDHCLLPDTPEKAIRKLTAKRMLNMINLRDIF</sequence>
<keyword evidence="2" id="KW-1185">Reference proteome</keyword>
<evidence type="ECO:0000313" key="2">
    <source>
        <dbReference type="Proteomes" id="UP000008553"/>
    </source>
</evidence>
<dbReference type="PaxDb" id="73239-Q7RDW1"/>
<proteinExistence type="predicted"/>
<dbReference type="AlphaFoldDB" id="Q7RDW1"/>
<feature type="non-terminal residue" evidence="1">
    <location>
        <position position="1"/>
    </location>
</feature>
<dbReference type="Gene3D" id="3.30.530.20">
    <property type="match status" value="1"/>
</dbReference>
<dbReference type="NCBIfam" id="TIGR01599">
    <property type="entry name" value="PYST-A"/>
    <property type="match status" value="1"/>
</dbReference>
<dbReference type="InParanoid" id="Q7RDW1"/>
<dbReference type="SUPFAM" id="SSF55961">
    <property type="entry name" value="Bet v1-like"/>
    <property type="match status" value="1"/>
</dbReference>
<accession>Q7RDW1</accession>
<organism evidence="1 2">
    <name type="scientific">Plasmodium yoelii yoelii</name>
    <dbReference type="NCBI Taxonomy" id="73239"/>
    <lineage>
        <taxon>Eukaryota</taxon>
        <taxon>Sar</taxon>
        <taxon>Alveolata</taxon>
        <taxon>Apicomplexa</taxon>
        <taxon>Aconoidasida</taxon>
        <taxon>Haemosporida</taxon>
        <taxon>Plasmodiidae</taxon>
        <taxon>Plasmodium</taxon>
        <taxon>Plasmodium (Vinckeia)</taxon>
    </lineage>
</organism>
<dbReference type="InterPro" id="IPR023393">
    <property type="entry name" value="START-like_dom_sf"/>
</dbReference>
<dbReference type="InterPro" id="IPR006486">
    <property type="entry name" value="PYST_A"/>
</dbReference>
<evidence type="ECO:0008006" key="3">
    <source>
        <dbReference type="Google" id="ProtNLM"/>
    </source>
</evidence>
<evidence type="ECO:0000313" key="1">
    <source>
        <dbReference type="EMBL" id="EAA17317.1"/>
    </source>
</evidence>
<dbReference type="FunCoup" id="Q7RDW1">
    <property type="interactions" value="748"/>
</dbReference>
<protein>
    <recommendedName>
        <fullName evidence="3">Fam-a protein</fullName>
    </recommendedName>
</protein>
<dbReference type="EMBL" id="AABL01001674">
    <property type="protein sequence ID" value="EAA17317.1"/>
    <property type="molecule type" value="Genomic_DNA"/>
</dbReference>
<dbReference type="Proteomes" id="UP000008553">
    <property type="component" value="Unassembled WGS sequence"/>
</dbReference>